<dbReference type="Proteomes" id="UP000310553">
    <property type="component" value="Chromosome"/>
</dbReference>
<evidence type="ECO:0000313" key="4">
    <source>
        <dbReference type="Proteomes" id="UP000310553"/>
    </source>
</evidence>
<evidence type="ECO:0000256" key="1">
    <source>
        <dbReference type="SAM" id="Phobius"/>
    </source>
</evidence>
<dbReference type="PATRIC" id="fig|305.106.peg.748"/>
<protein>
    <recommendedName>
        <fullName evidence="5">Transmembrane protein</fullName>
    </recommendedName>
</protein>
<organism evidence="2">
    <name type="scientific">Ralstonia solanacearum</name>
    <name type="common">Pseudomonas solanacearum</name>
    <dbReference type="NCBI Taxonomy" id="305"/>
    <lineage>
        <taxon>Bacteria</taxon>
        <taxon>Pseudomonadati</taxon>
        <taxon>Pseudomonadota</taxon>
        <taxon>Betaproteobacteria</taxon>
        <taxon>Burkholderiales</taxon>
        <taxon>Burkholderiaceae</taxon>
        <taxon>Ralstonia</taxon>
        <taxon>Ralstonia solanacearum species complex</taxon>
    </lineage>
</organism>
<keyword evidence="1" id="KW-0472">Membrane</keyword>
<dbReference type="AlphaFoldDB" id="A0A0S4TT96"/>
<name>A0A0S4TT96_RALSL</name>
<feature type="transmembrane region" description="Helical" evidence="1">
    <location>
        <begin position="69"/>
        <end position="86"/>
    </location>
</feature>
<evidence type="ECO:0008006" key="5">
    <source>
        <dbReference type="Google" id="ProtNLM"/>
    </source>
</evidence>
<proteinExistence type="predicted"/>
<reference evidence="3 4" key="2">
    <citation type="submission" date="2019-04" db="EMBL/GenBank/DDBJ databases">
        <title>Complete Genome of UW386 and Higher Quality Genome of UW700.</title>
        <authorList>
            <person name="Jacobs J."/>
            <person name="Perez A."/>
            <person name="Steidl O."/>
            <person name="Allen C."/>
        </authorList>
    </citation>
    <scope>NUCLEOTIDE SEQUENCE [LARGE SCALE GENOMIC DNA]</scope>
    <source>
        <strain evidence="3 4">UW386</strain>
    </source>
</reference>
<keyword evidence="1" id="KW-1133">Transmembrane helix</keyword>
<reference evidence="2" key="1">
    <citation type="submission" date="2015-10" db="EMBL/GenBank/DDBJ databases">
        <authorList>
            <person name="Gilbert D.G."/>
        </authorList>
    </citation>
    <scope>NUCLEOTIDE SEQUENCE</scope>
    <source>
        <strain evidence="2">Phyl III-seqv23</strain>
    </source>
</reference>
<keyword evidence="1" id="KW-0812">Transmembrane</keyword>
<sequence length="88" mass="9770">MSTIDLNNPPPNHNYKVSVEREETAGERWVRLTKDLALFFAALLVFGMIVLLCYRALSSPQTSAEEKKWAMSVLTAAAGGIIGYLVRK</sequence>
<accession>A0A0S4TT96</accession>
<gene>
    <name evidence="3" type="ORF">E7Z57_11210</name>
    <name evidence="2" type="ORF">RUN39_v1_570003</name>
</gene>
<evidence type="ECO:0000313" key="2">
    <source>
        <dbReference type="EMBL" id="CUV13300.1"/>
    </source>
</evidence>
<dbReference type="EMBL" id="CP039339">
    <property type="protein sequence ID" value="QCX49612.1"/>
    <property type="molecule type" value="Genomic_DNA"/>
</dbReference>
<evidence type="ECO:0000313" key="3">
    <source>
        <dbReference type="EMBL" id="QCX49612.1"/>
    </source>
</evidence>
<dbReference type="EMBL" id="LN899819">
    <property type="protein sequence ID" value="CUV13300.1"/>
    <property type="molecule type" value="Genomic_DNA"/>
</dbReference>
<feature type="transmembrane region" description="Helical" evidence="1">
    <location>
        <begin position="36"/>
        <end position="57"/>
    </location>
</feature>